<dbReference type="Gene3D" id="1.25.40.10">
    <property type="entry name" value="Tetratricopeptide repeat domain"/>
    <property type="match status" value="2"/>
</dbReference>
<comment type="catalytic activity">
    <reaction evidence="1">
        <text>ATP + protein L-histidine = ADP + protein N-phospho-L-histidine.</text>
        <dbReference type="EC" id="2.7.13.3"/>
    </reaction>
</comment>
<dbReference type="PROSITE" id="PS50005">
    <property type="entry name" value="TPR"/>
    <property type="match status" value="1"/>
</dbReference>
<keyword evidence="8" id="KW-0802">TPR repeat</keyword>
<keyword evidence="4" id="KW-0808">Transferase</keyword>
<name>A0ABY4KEF4_9FLAO</name>
<evidence type="ECO:0000256" key="8">
    <source>
        <dbReference type="PROSITE-ProRule" id="PRU00339"/>
    </source>
</evidence>
<dbReference type="Gene3D" id="3.30.565.10">
    <property type="entry name" value="Histidine kinase-like ATPase, C-terminal domain"/>
    <property type="match status" value="1"/>
</dbReference>
<dbReference type="InterPro" id="IPR011990">
    <property type="entry name" value="TPR-like_helical_dom_sf"/>
</dbReference>
<evidence type="ECO:0000313" key="11">
    <source>
        <dbReference type="EMBL" id="UPQ79203.1"/>
    </source>
</evidence>
<sequence>MKRILFCFIFFVLYSYTTLLYAQNDNFNNKNKEFFGLVWNDTKKAKVVLKWMEEYALEKNQSELLSKYFNANATFFYSKSNYNEAISNYLKSYEKAKEWGDKWQQGVVLNNLGGCLFQMQEYEKAKEYYEIAYQLFIELKDIDWQTNVLFNLAAINYDLENFLIAEQQFLKLEKSYLKNNQLDYASYCNRNLGTIYVETNRIDDAIKQLELSLARGSQTDTKEDLALTYQKMGHALAKKNKNQDALHYLHKSLKITKENFNNKWTLINYELFAQTYKQSNIADSAYFYYEKCLAYKDTVFNETKQTEFATLETQFKTKLKEEKIAQQKTIINQKNKIIYGLIFFIVLIILLLLLFIITRLKLLKSRKKLQESLDEKETLLREIHHRVKNNLQVVSSLLNMHVRKVTDPDSKKILEEGSDRLMAMSLIHKNLYPHSNLNTISLDDYLFKLSHQLFDNYQLNYSKVNLITELDKIDVDIDKLIPIGLIVNELISNAMKHAFNEESDAQISIKLKYAKDNEIELEVADNGQGIANNWREKESDSIGMKLITIFSEKLKSKLSIQNDNGTRIKLLIPTL</sequence>
<dbReference type="EMBL" id="CP096205">
    <property type="protein sequence ID" value="UPQ79203.1"/>
    <property type="molecule type" value="Genomic_DNA"/>
</dbReference>
<accession>A0ABY4KEF4</accession>
<dbReference type="RefSeq" id="WP_248434196.1">
    <property type="nucleotide sequence ID" value="NZ_CP096205.1"/>
</dbReference>
<keyword evidence="9" id="KW-1133">Transmembrane helix</keyword>
<feature type="repeat" description="TPR" evidence="8">
    <location>
        <begin position="226"/>
        <end position="259"/>
    </location>
</feature>
<keyword evidence="6" id="KW-0418">Kinase</keyword>
<dbReference type="PANTHER" id="PTHR41523:SF8">
    <property type="entry name" value="ETHYLENE RESPONSE SENSOR PROTEIN"/>
    <property type="match status" value="1"/>
</dbReference>
<dbReference type="SMART" id="SM00387">
    <property type="entry name" value="HATPase_c"/>
    <property type="match status" value="1"/>
</dbReference>
<evidence type="ECO:0000256" key="9">
    <source>
        <dbReference type="SAM" id="Phobius"/>
    </source>
</evidence>
<evidence type="ECO:0000256" key="2">
    <source>
        <dbReference type="ARBA" id="ARBA00012438"/>
    </source>
</evidence>
<proteinExistence type="predicted"/>
<evidence type="ECO:0000256" key="7">
    <source>
        <dbReference type="ARBA" id="ARBA00022840"/>
    </source>
</evidence>
<dbReference type="InterPro" id="IPR036890">
    <property type="entry name" value="HATPase_C_sf"/>
</dbReference>
<dbReference type="Proteomes" id="UP000830583">
    <property type="component" value="Chromosome"/>
</dbReference>
<keyword evidence="9" id="KW-0472">Membrane</keyword>
<evidence type="ECO:0000256" key="3">
    <source>
        <dbReference type="ARBA" id="ARBA00022553"/>
    </source>
</evidence>
<gene>
    <name evidence="11" type="ORF">M0M57_16500</name>
</gene>
<dbReference type="Gene3D" id="3.30.450.20">
    <property type="entry name" value="PAS domain"/>
    <property type="match status" value="1"/>
</dbReference>
<protein>
    <recommendedName>
        <fullName evidence="2">histidine kinase</fullName>
        <ecNumber evidence="2">2.7.13.3</ecNumber>
    </recommendedName>
</protein>
<feature type="transmembrane region" description="Helical" evidence="9">
    <location>
        <begin position="337"/>
        <end position="358"/>
    </location>
</feature>
<dbReference type="EC" id="2.7.13.3" evidence="2"/>
<evidence type="ECO:0000256" key="1">
    <source>
        <dbReference type="ARBA" id="ARBA00000085"/>
    </source>
</evidence>
<dbReference type="PANTHER" id="PTHR41523">
    <property type="entry name" value="TWO-COMPONENT SYSTEM SENSOR PROTEIN"/>
    <property type="match status" value="1"/>
</dbReference>
<dbReference type="InterPro" id="IPR011495">
    <property type="entry name" value="Sig_transdc_His_kin_sub2_dim/P"/>
</dbReference>
<dbReference type="Pfam" id="PF07568">
    <property type="entry name" value="HisKA_2"/>
    <property type="match status" value="1"/>
</dbReference>
<dbReference type="InterPro" id="IPR003594">
    <property type="entry name" value="HATPase_dom"/>
</dbReference>
<evidence type="ECO:0000256" key="4">
    <source>
        <dbReference type="ARBA" id="ARBA00022679"/>
    </source>
</evidence>
<dbReference type="Pfam" id="PF02518">
    <property type="entry name" value="HATPase_c"/>
    <property type="match status" value="1"/>
</dbReference>
<keyword evidence="12" id="KW-1185">Reference proteome</keyword>
<dbReference type="Pfam" id="PF13424">
    <property type="entry name" value="TPR_12"/>
    <property type="match status" value="1"/>
</dbReference>
<dbReference type="SMART" id="SM00028">
    <property type="entry name" value="TPR"/>
    <property type="match status" value="4"/>
</dbReference>
<evidence type="ECO:0000259" key="10">
    <source>
        <dbReference type="SMART" id="SM00387"/>
    </source>
</evidence>
<keyword evidence="7" id="KW-0067">ATP-binding</keyword>
<feature type="domain" description="Histidine kinase/HSP90-like ATPase" evidence="10">
    <location>
        <begin position="478"/>
        <end position="575"/>
    </location>
</feature>
<reference evidence="11" key="1">
    <citation type="submission" date="2022-04" db="EMBL/GenBank/DDBJ databases">
        <title>Consumption of N2O by Flavobacterium azooxidireducens sp. nov. isolated from Decomposing Leaf Litter of Phragmites australis (Cav.).</title>
        <authorList>
            <person name="Behrendt U."/>
            <person name="Spanner T."/>
            <person name="Augustin J."/>
            <person name="Horn M.A."/>
            <person name="Kolb S."/>
            <person name="Ulrich A."/>
        </authorList>
    </citation>
    <scope>NUCLEOTIDE SEQUENCE</scope>
    <source>
        <strain evidence="11">IGB 4-14</strain>
    </source>
</reference>
<evidence type="ECO:0000313" key="12">
    <source>
        <dbReference type="Proteomes" id="UP000830583"/>
    </source>
</evidence>
<keyword evidence="5" id="KW-0547">Nucleotide-binding</keyword>
<keyword evidence="3" id="KW-0597">Phosphoprotein</keyword>
<dbReference type="InterPro" id="IPR019734">
    <property type="entry name" value="TPR_rpt"/>
</dbReference>
<evidence type="ECO:0000256" key="6">
    <source>
        <dbReference type="ARBA" id="ARBA00022777"/>
    </source>
</evidence>
<dbReference type="SUPFAM" id="SSF55874">
    <property type="entry name" value="ATPase domain of HSP90 chaperone/DNA topoisomerase II/histidine kinase"/>
    <property type="match status" value="1"/>
</dbReference>
<dbReference type="SUPFAM" id="SSF48452">
    <property type="entry name" value="TPR-like"/>
    <property type="match status" value="2"/>
</dbReference>
<organism evidence="11 12">
    <name type="scientific">Flavobacterium azooxidireducens</name>
    <dbReference type="NCBI Taxonomy" id="1871076"/>
    <lineage>
        <taxon>Bacteria</taxon>
        <taxon>Pseudomonadati</taxon>
        <taxon>Bacteroidota</taxon>
        <taxon>Flavobacteriia</taxon>
        <taxon>Flavobacteriales</taxon>
        <taxon>Flavobacteriaceae</taxon>
        <taxon>Flavobacterium</taxon>
    </lineage>
</organism>
<evidence type="ECO:0000256" key="5">
    <source>
        <dbReference type="ARBA" id="ARBA00022741"/>
    </source>
</evidence>
<keyword evidence="9" id="KW-0812">Transmembrane</keyword>